<accession>A0A084QBU0</accession>
<feature type="region of interest" description="Disordered" evidence="10">
    <location>
        <begin position="99"/>
        <end position="168"/>
    </location>
</feature>
<evidence type="ECO:0000256" key="3">
    <source>
        <dbReference type="ARBA" id="ARBA00010031"/>
    </source>
</evidence>
<evidence type="ECO:0000313" key="13">
    <source>
        <dbReference type="EMBL" id="KFA61425.1"/>
    </source>
</evidence>
<keyword evidence="9" id="KW-0349">Heme</keyword>
<dbReference type="Proteomes" id="UP000028524">
    <property type="component" value="Unassembled WGS sequence"/>
</dbReference>
<dbReference type="GO" id="GO:0046872">
    <property type="term" value="F:metal ion binding"/>
    <property type="evidence" value="ECO:0007669"/>
    <property type="project" value="UniProtKB-UniRule"/>
</dbReference>
<dbReference type="PROSITE" id="PS52012">
    <property type="entry name" value="CFEM"/>
    <property type="match status" value="1"/>
</dbReference>
<reference evidence="13 14" key="1">
    <citation type="journal article" date="2014" name="BMC Genomics">
        <title>Comparative genome sequencing reveals chemotype-specific gene clusters in the toxigenic black mold Stachybotrys.</title>
        <authorList>
            <person name="Semeiks J."/>
            <person name="Borek D."/>
            <person name="Otwinowski Z."/>
            <person name="Grishin N.V."/>
        </authorList>
    </citation>
    <scope>NUCLEOTIDE SEQUENCE [LARGE SCALE GENOMIC DNA]</scope>
    <source>
        <strain evidence="13 14">IBT 40285</strain>
    </source>
</reference>
<evidence type="ECO:0000259" key="12">
    <source>
        <dbReference type="PROSITE" id="PS52012"/>
    </source>
</evidence>
<gene>
    <name evidence="13" type="ORF">S40285_10127</name>
</gene>
<feature type="binding site" description="axial binding residue" evidence="9">
    <location>
        <position position="48"/>
    </location>
    <ligand>
        <name>heme</name>
        <dbReference type="ChEBI" id="CHEBI:30413"/>
    </ligand>
    <ligandPart>
        <name>Fe</name>
        <dbReference type="ChEBI" id="CHEBI:18248"/>
    </ligandPart>
</feature>
<feature type="signal peptide" evidence="11">
    <location>
        <begin position="1"/>
        <end position="17"/>
    </location>
</feature>
<evidence type="ECO:0000256" key="6">
    <source>
        <dbReference type="ARBA" id="ARBA00022729"/>
    </source>
</evidence>
<name>A0A084QBU0_STAC4</name>
<comment type="subcellular location">
    <subcellularLocation>
        <location evidence="1">Membrane</location>
        <topology evidence="1">Lipid-anchor</topology>
        <topology evidence="1">GPI-anchor</topology>
    </subcellularLocation>
    <subcellularLocation>
        <location evidence="2">Secreted</location>
    </subcellularLocation>
</comment>
<dbReference type="GO" id="GO:0098552">
    <property type="term" value="C:side of membrane"/>
    <property type="evidence" value="ECO:0007669"/>
    <property type="project" value="UniProtKB-KW"/>
</dbReference>
<keyword evidence="7 9" id="KW-1015">Disulfide bond</keyword>
<feature type="domain" description="CFEM" evidence="12">
    <location>
        <begin position="1"/>
        <end position="118"/>
    </location>
</feature>
<dbReference type="InParanoid" id="A0A084QBU0"/>
<dbReference type="OMA" id="CSGVGHP"/>
<keyword evidence="9" id="KW-0479">Metal-binding</keyword>
<dbReference type="SMART" id="SM00747">
    <property type="entry name" value="CFEM"/>
    <property type="match status" value="1"/>
</dbReference>
<comment type="similarity">
    <text evidence="3">Belongs to the RBT5 family.</text>
</comment>
<keyword evidence="9" id="KW-0408">Iron</keyword>
<organism evidence="13 14">
    <name type="scientific">Stachybotrys chlorohalonatus (strain IBT 40285)</name>
    <dbReference type="NCBI Taxonomy" id="1283841"/>
    <lineage>
        <taxon>Eukaryota</taxon>
        <taxon>Fungi</taxon>
        <taxon>Dikarya</taxon>
        <taxon>Ascomycota</taxon>
        <taxon>Pezizomycotina</taxon>
        <taxon>Sordariomycetes</taxon>
        <taxon>Hypocreomycetidae</taxon>
        <taxon>Hypocreales</taxon>
        <taxon>Stachybotryaceae</taxon>
        <taxon>Stachybotrys</taxon>
    </lineage>
</organism>
<keyword evidence="8" id="KW-0449">Lipoprotein</keyword>
<dbReference type="GO" id="GO:0005576">
    <property type="term" value="C:extracellular region"/>
    <property type="evidence" value="ECO:0007669"/>
    <property type="project" value="UniProtKB-SubCell"/>
</dbReference>
<protein>
    <recommendedName>
        <fullName evidence="12">CFEM domain-containing protein</fullName>
    </recommendedName>
</protein>
<evidence type="ECO:0000256" key="5">
    <source>
        <dbReference type="ARBA" id="ARBA00022622"/>
    </source>
</evidence>
<dbReference type="HOGENOM" id="CLU_1422279_0_0_1"/>
<keyword evidence="5" id="KW-0325">Glycoprotein</keyword>
<feature type="compositionally biased region" description="Low complexity" evidence="10">
    <location>
        <begin position="99"/>
        <end position="122"/>
    </location>
</feature>
<keyword evidence="14" id="KW-1185">Reference proteome</keyword>
<evidence type="ECO:0000256" key="1">
    <source>
        <dbReference type="ARBA" id="ARBA00004589"/>
    </source>
</evidence>
<keyword evidence="5" id="KW-0336">GPI-anchor</keyword>
<keyword evidence="6 11" id="KW-0732">Signal</keyword>
<keyword evidence="4" id="KW-0964">Secreted</keyword>
<dbReference type="AlphaFoldDB" id="A0A084QBU0"/>
<evidence type="ECO:0000256" key="4">
    <source>
        <dbReference type="ARBA" id="ARBA00022525"/>
    </source>
</evidence>
<dbReference type="STRING" id="1283841.A0A084QBU0"/>
<feature type="compositionally biased region" description="Acidic residues" evidence="10">
    <location>
        <begin position="123"/>
        <end position="136"/>
    </location>
</feature>
<evidence type="ECO:0000256" key="11">
    <source>
        <dbReference type="SAM" id="SignalP"/>
    </source>
</evidence>
<evidence type="ECO:0000256" key="2">
    <source>
        <dbReference type="ARBA" id="ARBA00004613"/>
    </source>
</evidence>
<evidence type="ECO:0000256" key="9">
    <source>
        <dbReference type="PROSITE-ProRule" id="PRU01356"/>
    </source>
</evidence>
<dbReference type="OrthoDB" id="3767534at2759"/>
<dbReference type="InterPro" id="IPR008427">
    <property type="entry name" value="Extracellular_membr_CFEM_dom"/>
</dbReference>
<feature type="chain" id="PRO_5001779132" description="CFEM domain-containing protein" evidence="11">
    <location>
        <begin position="18"/>
        <end position="194"/>
    </location>
</feature>
<comment type="caution">
    <text evidence="9">Lacks conserved residue(s) required for the propagation of feature annotation.</text>
</comment>
<evidence type="ECO:0000313" key="14">
    <source>
        <dbReference type="Proteomes" id="UP000028524"/>
    </source>
</evidence>
<evidence type="ECO:0000256" key="8">
    <source>
        <dbReference type="ARBA" id="ARBA00023288"/>
    </source>
</evidence>
<dbReference type="EMBL" id="KL660856">
    <property type="protein sequence ID" value="KFA61425.1"/>
    <property type="molecule type" value="Genomic_DNA"/>
</dbReference>
<dbReference type="Pfam" id="PF05730">
    <property type="entry name" value="CFEM"/>
    <property type="match status" value="1"/>
</dbReference>
<feature type="disulfide bond" evidence="9">
    <location>
        <begin position="44"/>
        <end position="51"/>
    </location>
</feature>
<keyword evidence="5" id="KW-0472">Membrane</keyword>
<evidence type="ECO:0000256" key="10">
    <source>
        <dbReference type="SAM" id="MobiDB-lite"/>
    </source>
</evidence>
<evidence type="ECO:0000256" key="7">
    <source>
        <dbReference type="ARBA" id="ARBA00023157"/>
    </source>
</evidence>
<proteinExistence type="inferred from homology"/>
<sequence length="194" mass="19107">MLARITLALAGVAAVSAQSLADIQARLPICSLQCLLTSATEFNCRIDDIACQCENAAGIEESVTPCLLEAGCTMEELETVRSVSVELCQGQGDDAVATATSTVPAASPSASSPAESAPAGASPDEESDDSSDDDSSDSSPPPATSTVSAPTSGTNTTMPTGGVVEPSDTPIAAANALSSGMAGLAALAVAAVML</sequence>